<reference evidence="1 2" key="1">
    <citation type="journal article" date="2017" name="Genome Biol. Evol.">
        <title>Phytophthora megakarya and P. palmivora, closely related causal agents of cacao black pod rot, underwent increases in genome sizes and gene numbers by different mechanisms.</title>
        <authorList>
            <person name="Ali S.S."/>
            <person name="Shao J."/>
            <person name="Lary D.J."/>
            <person name="Kronmiller B."/>
            <person name="Shen D."/>
            <person name="Strem M.D."/>
            <person name="Amoako-Attah I."/>
            <person name="Akrofi A.Y."/>
            <person name="Begoude B.A."/>
            <person name="Ten Hoopen G.M."/>
            <person name="Coulibaly K."/>
            <person name="Kebe B.I."/>
            <person name="Melnick R.L."/>
            <person name="Guiltinan M.J."/>
            <person name="Tyler B.M."/>
            <person name="Meinhardt L.W."/>
            <person name="Bailey B.A."/>
        </authorList>
    </citation>
    <scope>NUCLEOTIDE SEQUENCE [LARGE SCALE GENOMIC DNA]</scope>
    <source>
        <strain evidence="2">sbr112.9</strain>
    </source>
</reference>
<dbReference type="AlphaFoldDB" id="A0A2P4XBN5"/>
<dbReference type="Proteomes" id="UP000237271">
    <property type="component" value="Unassembled WGS sequence"/>
</dbReference>
<sequence>MDGRYRVDILCKNVLKYEIGSPALLLADNLHWHVSDERLSKKHVLQWFLNPLKARPFANR</sequence>
<comment type="caution">
    <text evidence="1">The sequence shown here is derived from an EMBL/GenBank/DDBJ whole genome shotgun (WGS) entry which is preliminary data.</text>
</comment>
<gene>
    <name evidence="1" type="ORF">PHPALM_27819</name>
</gene>
<protein>
    <submittedName>
        <fullName evidence="1">Uncharacterized protein</fullName>
    </submittedName>
</protein>
<evidence type="ECO:0000313" key="2">
    <source>
        <dbReference type="Proteomes" id="UP000237271"/>
    </source>
</evidence>
<accession>A0A2P4XBN5</accession>
<dbReference type="EMBL" id="NCKW01015477">
    <property type="protein sequence ID" value="POM62967.1"/>
    <property type="molecule type" value="Genomic_DNA"/>
</dbReference>
<keyword evidence="2" id="KW-1185">Reference proteome</keyword>
<evidence type="ECO:0000313" key="1">
    <source>
        <dbReference type="EMBL" id="POM62967.1"/>
    </source>
</evidence>
<name>A0A2P4XBN5_9STRA</name>
<organism evidence="1 2">
    <name type="scientific">Phytophthora palmivora</name>
    <dbReference type="NCBI Taxonomy" id="4796"/>
    <lineage>
        <taxon>Eukaryota</taxon>
        <taxon>Sar</taxon>
        <taxon>Stramenopiles</taxon>
        <taxon>Oomycota</taxon>
        <taxon>Peronosporomycetes</taxon>
        <taxon>Peronosporales</taxon>
        <taxon>Peronosporaceae</taxon>
        <taxon>Phytophthora</taxon>
    </lineage>
</organism>
<proteinExistence type="predicted"/>